<dbReference type="PANTHER" id="PTHR47771:SF14">
    <property type="entry name" value="RH73259P"/>
    <property type="match status" value="1"/>
</dbReference>
<gene>
    <name evidence="2" type="ORF">O3G_MSEX004436</name>
</gene>
<reference evidence="2" key="2">
    <citation type="submission" date="2020-12" db="EMBL/GenBank/DDBJ databases">
        <authorList>
            <person name="Kanost M."/>
        </authorList>
    </citation>
    <scope>NUCLEOTIDE SEQUENCE</scope>
</reference>
<evidence type="ECO:0000256" key="1">
    <source>
        <dbReference type="SAM" id="MobiDB-lite"/>
    </source>
</evidence>
<feature type="compositionally biased region" description="Basic residues" evidence="1">
    <location>
        <begin position="760"/>
        <end position="779"/>
    </location>
</feature>
<protein>
    <submittedName>
        <fullName evidence="2">Uncharacterized protein</fullName>
    </submittedName>
</protein>
<feature type="region of interest" description="Disordered" evidence="1">
    <location>
        <begin position="732"/>
        <end position="832"/>
    </location>
</feature>
<feature type="compositionally biased region" description="Basic and acidic residues" evidence="1">
    <location>
        <begin position="137"/>
        <end position="153"/>
    </location>
</feature>
<dbReference type="AlphaFoldDB" id="A0A921YUX2"/>
<name>A0A921YUX2_MANSE</name>
<feature type="compositionally biased region" description="Polar residues" evidence="1">
    <location>
        <begin position="342"/>
        <end position="356"/>
    </location>
</feature>
<reference evidence="2" key="1">
    <citation type="journal article" date="2016" name="Insect Biochem. Mol. Biol.">
        <title>Multifaceted biological insights from a draft genome sequence of the tobacco hornworm moth, Manduca sexta.</title>
        <authorList>
            <person name="Kanost M.R."/>
            <person name="Arrese E.L."/>
            <person name="Cao X."/>
            <person name="Chen Y.R."/>
            <person name="Chellapilla S."/>
            <person name="Goldsmith M.R."/>
            <person name="Grosse-Wilde E."/>
            <person name="Heckel D.G."/>
            <person name="Herndon N."/>
            <person name="Jiang H."/>
            <person name="Papanicolaou A."/>
            <person name="Qu J."/>
            <person name="Soulages J.L."/>
            <person name="Vogel H."/>
            <person name="Walters J."/>
            <person name="Waterhouse R.M."/>
            <person name="Ahn S.J."/>
            <person name="Almeida F.C."/>
            <person name="An C."/>
            <person name="Aqrawi P."/>
            <person name="Bretschneider A."/>
            <person name="Bryant W.B."/>
            <person name="Bucks S."/>
            <person name="Chao H."/>
            <person name="Chevignon G."/>
            <person name="Christen J.M."/>
            <person name="Clarke D.F."/>
            <person name="Dittmer N.T."/>
            <person name="Ferguson L.C.F."/>
            <person name="Garavelou S."/>
            <person name="Gordon K.H.J."/>
            <person name="Gunaratna R.T."/>
            <person name="Han Y."/>
            <person name="Hauser F."/>
            <person name="He Y."/>
            <person name="Heidel-Fischer H."/>
            <person name="Hirsh A."/>
            <person name="Hu Y."/>
            <person name="Jiang H."/>
            <person name="Kalra D."/>
            <person name="Klinner C."/>
            <person name="Konig C."/>
            <person name="Kovar C."/>
            <person name="Kroll A.R."/>
            <person name="Kuwar S.S."/>
            <person name="Lee S.L."/>
            <person name="Lehman R."/>
            <person name="Li K."/>
            <person name="Li Z."/>
            <person name="Liang H."/>
            <person name="Lovelace S."/>
            <person name="Lu Z."/>
            <person name="Mansfield J.H."/>
            <person name="McCulloch K.J."/>
            <person name="Mathew T."/>
            <person name="Morton B."/>
            <person name="Muzny D.M."/>
            <person name="Neunemann D."/>
            <person name="Ongeri F."/>
            <person name="Pauchet Y."/>
            <person name="Pu L.L."/>
            <person name="Pyrousis I."/>
            <person name="Rao X.J."/>
            <person name="Redding A."/>
            <person name="Roesel C."/>
            <person name="Sanchez-Gracia A."/>
            <person name="Schaack S."/>
            <person name="Shukla A."/>
            <person name="Tetreau G."/>
            <person name="Wang Y."/>
            <person name="Xiong G.H."/>
            <person name="Traut W."/>
            <person name="Walsh T.K."/>
            <person name="Worley K.C."/>
            <person name="Wu D."/>
            <person name="Wu W."/>
            <person name="Wu Y.Q."/>
            <person name="Zhang X."/>
            <person name="Zou Z."/>
            <person name="Zucker H."/>
            <person name="Briscoe A.D."/>
            <person name="Burmester T."/>
            <person name="Clem R.J."/>
            <person name="Feyereisen R."/>
            <person name="Grimmelikhuijzen C.J.P."/>
            <person name="Hamodrakas S.J."/>
            <person name="Hansson B.S."/>
            <person name="Huguet E."/>
            <person name="Jermiin L.S."/>
            <person name="Lan Q."/>
            <person name="Lehman H.K."/>
            <person name="Lorenzen M."/>
            <person name="Merzendorfer H."/>
            <person name="Michalopoulos I."/>
            <person name="Morton D.B."/>
            <person name="Muthukrishnan S."/>
            <person name="Oakeshott J.G."/>
            <person name="Palmer W."/>
            <person name="Park Y."/>
            <person name="Passarelli A.L."/>
            <person name="Rozas J."/>
            <person name="Schwartz L.M."/>
            <person name="Smith W."/>
            <person name="Southgate A."/>
            <person name="Vilcinskas A."/>
            <person name="Vogt R."/>
            <person name="Wang P."/>
            <person name="Werren J."/>
            <person name="Yu X.Q."/>
            <person name="Zhou J.J."/>
            <person name="Brown S.J."/>
            <person name="Scherer S.E."/>
            <person name="Richards S."/>
            <person name="Blissard G.W."/>
        </authorList>
    </citation>
    <scope>NUCLEOTIDE SEQUENCE</scope>
</reference>
<comment type="caution">
    <text evidence="2">The sequence shown here is derived from an EMBL/GenBank/DDBJ whole genome shotgun (WGS) entry which is preliminary data.</text>
</comment>
<feature type="region of interest" description="Disordered" evidence="1">
    <location>
        <begin position="135"/>
        <end position="162"/>
    </location>
</feature>
<feature type="region of interest" description="Disordered" evidence="1">
    <location>
        <begin position="342"/>
        <end position="371"/>
    </location>
</feature>
<dbReference type="PANTHER" id="PTHR47771">
    <property type="entry name" value="LD27203P-RELATED"/>
    <property type="match status" value="1"/>
</dbReference>
<dbReference type="EMBL" id="JH668332">
    <property type="protein sequence ID" value="KAG6446386.1"/>
    <property type="molecule type" value="Genomic_DNA"/>
</dbReference>
<organism evidence="2 3">
    <name type="scientific">Manduca sexta</name>
    <name type="common">Tobacco hawkmoth</name>
    <name type="synonym">Tobacco hornworm</name>
    <dbReference type="NCBI Taxonomy" id="7130"/>
    <lineage>
        <taxon>Eukaryota</taxon>
        <taxon>Metazoa</taxon>
        <taxon>Ecdysozoa</taxon>
        <taxon>Arthropoda</taxon>
        <taxon>Hexapoda</taxon>
        <taxon>Insecta</taxon>
        <taxon>Pterygota</taxon>
        <taxon>Neoptera</taxon>
        <taxon>Endopterygota</taxon>
        <taxon>Lepidoptera</taxon>
        <taxon>Glossata</taxon>
        <taxon>Ditrysia</taxon>
        <taxon>Bombycoidea</taxon>
        <taxon>Sphingidae</taxon>
        <taxon>Sphinginae</taxon>
        <taxon>Sphingini</taxon>
        <taxon>Manduca</taxon>
    </lineage>
</organism>
<dbReference type="Proteomes" id="UP000791440">
    <property type="component" value="Unassembled WGS sequence"/>
</dbReference>
<evidence type="ECO:0000313" key="2">
    <source>
        <dbReference type="EMBL" id="KAG6446386.1"/>
    </source>
</evidence>
<sequence length="841" mass="97631">MYYKQVYVYFITLLILNGEVNGKKAKKTKFPPIKEDDTSPQPNVVAYSTFGFNDVGSYDGFVPSSPDYSSFLSGANQESTTRLYAPAFPTASDILENNYGSQPFEGQTFNDDGEQSSMLQYPQSTMTLFGTPILESDDFHKNKDSDEPYRPSYDDTNSPVYGTKLNLRNKNKFVHRLNNSELQTFDGGYSSFKDDNFPNFVDAQPIHENKQIHNEPDKNYNKVPLPSFPTSSFESYVKPQTNNVPNQLKFPTVVDFTNMKTIYSTALDNIVTTTSKPTNPFIFSNPQTEMSYTKPFSNLNKFTKETSAFGTFDTKTNEETTTEKDNILKSNPYFDYDPSYSFPTSNSKNTAANVKPNSEHKKKSKNKPWSTHQNFTNNFKNWKDVSALKGYEYTTNNSNMTFKYEFDDKKKPFRNNVDEIVPASSNVANYQFPGTDYSKFKKIPKVTDDDDFSAFGFTKDSKWKDNDYSNLYKDLFSTVPTTTSYWGNAFGSNDYAFLKNNPKKSPYVDDIEEEVVNIPKRPYKSSLGKHTENIPSEWSFGSQRPYKLSKPQKDWNKAVNNRFKSEEDLLGLRNHDTSHPSYIPTYKPTYENNIQEDNYKDYRNLIEKWRQSYLKSKLKDSLRDYEAFATENKPQHVPMPKPYPIEVPHPVIVPVPQPYPVRVPISKPVAVPVIQELKVPIEKPVPYPVFKNVPYPVEKPVPVRVEKEVAVPVIKPYPVPVPYVRPVFHHTRHPHSEFDSDQRNQSDDGDYMPRPEGSNKKPHYKRRPYGSRNRSRRPSRNTYQERNRRRWPDQRHPALDHRYKHARPEEYHQSHYRHHEPGVSEDDRSDRFPYCKRNGHC</sequence>
<accession>A0A921YUX2</accession>
<keyword evidence="3" id="KW-1185">Reference proteome</keyword>
<feature type="compositionally biased region" description="Basic and acidic residues" evidence="1">
    <location>
        <begin position="783"/>
        <end position="832"/>
    </location>
</feature>
<evidence type="ECO:0000313" key="3">
    <source>
        <dbReference type="Proteomes" id="UP000791440"/>
    </source>
</evidence>
<feature type="compositionally biased region" description="Basic and acidic residues" evidence="1">
    <location>
        <begin position="734"/>
        <end position="759"/>
    </location>
</feature>
<proteinExistence type="predicted"/>